<gene>
    <name evidence="2" type="ORF">M5X04_27175</name>
</gene>
<name>A0ABT4EGW7_PAEAL</name>
<proteinExistence type="predicted"/>
<keyword evidence="1" id="KW-0732">Signal</keyword>
<keyword evidence="3" id="KW-1185">Reference proteome</keyword>
<comment type="caution">
    <text evidence="2">The sequence shown here is derived from an EMBL/GenBank/DDBJ whole genome shotgun (WGS) entry which is preliminary data.</text>
</comment>
<dbReference type="RefSeq" id="WP_268633077.1">
    <property type="nucleotide sequence ID" value="NZ_JAMDLY010000024.1"/>
</dbReference>
<dbReference type="Proteomes" id="UP001527090">
    <property type="component" value="Unassembled WGS sequence"/>
</dbReference>
<protein>
    <recommendedName>
        <fullName evidence="4">Peptidase domain protein</fullName>
    </recommendedName>
</protein>
<accession>A0ABT4EGW7</accession>
<organism evidence="2 3">
    <name type="scientific">Paenibacillus alvei</name>
    <name type="common">Bacillus alvei</name>
    <dbReference type="NCBI Taxonomy" id="44250"/>
    <lineage>
        <taxon>Bacteria</taxon>
        <taxon>Bacillati</taxon>
        <taxon>Bacillota</taxon>
        <taxon>Bacilli</taxon>
        <taxon>Bacillales</taxon>
        <taxon>Paenibacillaceae</taxon>
        <taxon>Paenibacillus</taxon>
    </lineage>
</organism>
<evidence type="ECO:0000256" key="1">
    <source>
        <dbReference type="SAM" id="SignalP"/>
    </source>
</evidence>
<dbReference type="EMBL" id="JAMDLY010000024">
    <property type="protein sequence ID" value="MCY9532997.1"/>
    <property type="molecule type" value="Genomic_DNA"/>
</dbReference>
<evidence type="ECO:0008006" key="4">
    <source>
        <dbReference type="Google" id="ProtNLM"/>
    </source>
</evidence>
<reference evidence="2 3" key="1">
    <citation type="submission" date="2022-05" db="EMBL/GenBank/DDBJ databases">
        <title>Genome Sequencing of Bee-Associated Microbes.</title>
        <authorList>
            <person name="Dunlap C."/>
        </authorList>
    </citation>
    <scope>NUCLEOTIDE SEQUENCE [LARGE SCALE GENOMIC DNA]</scope>
    <source>
        <strain evidence="2 3">NRRL NRS-750</strain>
    </source>
</reference>
<evidence type="ECO:0000313" key="3">
    <source>
        <dbReference type="Proteomes" id="UP001527090"/>
    </source>
</evidence>
<sequence>MKKSICILVAATSIVLATLPTSAFAQNQPSHNSNQETFFPTADVSHDVYLAAKTNEDEDEYKGEFRYKFTYKKSDGANLRVYLEDEDERGMSLIVYDPNGNVFMQSSTSSSNSYQTLIAGQPTKEGVYLIKVVSNDGDGGLAYPIKTAARSY</sequence>
<feature type="chain" id="PRO_5045642920" description="Peptidase domain protein" evidence="1">
    <location>
        <begin position="26"/>
        <end position="152"/>
    </location>
</feature>
<feature type="signal peptide" evidence="1">
    <location>
        <begin position="1"/>
        <end position="25"/>
    </location>
</feature>
<evidence type="ECO:0000313" key="2">
    <source>
        <dbReference type="EMBL" id="MCY9532997.1"/>
    </source>
</evidence>
<dbReference type="Gene3D" id="2.60.120.380">
    <property type="match status" value="1"/>
</dbReference>